<accession>A0A2U1QGC9</accession>
<protein>
    <submittedName>
        <fullName evidence="2">Uncharacterized protein</fullName>
    </submittedName>
</protein>
<proteinExistence type="predicted"/>
<dbReference type="EMBL" id="PKPP01000146">
    <property type="protein sequence ID" value="PWA97050.1"/>
    <property type="molecule type" value="Genomic_DNA"/>
</dbReference>
<name>A0A2U1QGC9_ARTAN</name>
<evidence type="ECO:0000256" key="1">
    <source>
        <dbReference type="SAM" id="MobiDB-lite"/>
    </source>
</evidence>
<evidence type="ECO:0000313" key="2">
    <source>
        <dbReference type="EMBL" id="PWA97050.1"/>
    </source>
</evidence>
<dbReference type="Proteomes" id="UP000245207">
    <property type="component" value="Unassembled WGS sequence"/>
</dbReference>
<sequence length="146" mass="15932">MEGEIMIPYDDPMIIDCIGMPSYFGRIKLSEKTLARLAAQPEPPSDFIIKIPKEMIMNIDTTPAPPGVIKGPGYSIETFSNHPNNGMHYVPPPPPRPRTVSFPDKTPEQLKAQAESIEARLAAARAAKEAAAAARRAAAPLPRMKE</sequence>
<comment type="caution">
    <text evidence="2">The sequence shown here is derived from an EMBL/GenBank/DDBJ whole genome shotgun (WGS) entry which is preliminary data.</text>
</comment>
<gene>
    <name evidence="2" type="ORF">CTI12_AA032960</name>
</gene>
<feature type="region of interest" description="Disordered" evidence="1">
    <location>
        <begin position="62"/>
        <end position="104"/>
    </location>
</feature>
<dbReference type="AlphaFoldDB" id="A0A2U1QGC9"/>
<keyword evidence="3" id="KW-1185">Reference proteome</keyword>
<organism evidence="2 3">
    <name type="scientific">Artemisia annua</name>
    <name type="common">Sweet wormwood</name>
    <dbReference type="NCBI Taxonomy" id="35608"/>
    <lineage>
        <taxon>Eukaryota</taxon>
        <taxon>Viridiplantae</taxon>
        <taxon>Streptophyta</taxon>
        <taxon>Embryophyta</taxon>
        <taxon>Tracheophyta</taxon>
        <taxon>Spermatophyta</taxon>
        <taxon>Magnoliopsida</taxon>
        <taxon>eudicotyledons</taxon>
        <taxon>Gunneridae</taxon>
        <taxon>Pentapetalae</taxon>
        <taxon>asterids</taxon>
        <taxon>campanulids</taxon>
        <taxon>Asterales</taxon>
        <taxon>Asteraceae</taxon>
        <taxon>Asteroideae</taxon>
        <taxon>Anthemideae</taxon>
        <taxon>Artemisiinae</taxon>
        <taxon>Artemisia</taxon>
    </lineage>
</organism>
<reference evidence="2 3" key="1">
    <citation type="journal article" date="2018" name="Mol. Plant">
        <title>The genome of Artemisia annua provides insight into the evolution of Asteraceae family and artemisinin biosynthesis.</title>
        <authorList>
            <person name="Shen Q."/>
            <person name="Zhang L."/>
            <person name="Liao Z."/>
            <person name="Wang S."/>
            <person name="Yan T."/>
            <person name="Shi P."/>
            <person name="Liu M."/>
            <person name="Fu X."/>
            <person name="Pan Q."/>
            <person name="Wang Y."/>
            <person name="Lv Z."/>
            <person name="Lu X."/>
            <person name="Zhang F."/>
            <person name="Jiang W."/>
            <person name="Ma Y."/>
            <person name="Chen M."/>
            <person name="Hao X."/>
            <person name="Li L."/>
            <person name="Tang Y."/>
            <person name="Lv G."/>
            <person name="Zhou Y."/>
            <person name="Sun X."/>
            <person name="Brodelius P.E."/>
            <person name="Rose J.K.C."/>
            <person name="Tang K."/>
        </authorList>
    </citation>
    <scope>NUCLEOTIDE SEQUENCE [LARGE SCALE GENOMIC DNA]</scope>
    <source>
        <strain evidence="3">cv. Huhao1</strain>
        <tissue evidence="2">Leaf</tissue>
    </source>
</reference>
<evidence type="ECO:0000313" key="3">
    <source>
        <dbReference type="Proteomes" id="UP000245207"/>
    </source>
</evidence>